<dbReference type="Proteomes" id="UP000094236">
    <property type="component" value="Unassembled WGS sequence"/>
</dbReference>
<sequence>MSFSRLVRFIAKNGRTYYGDAILPEGVSDSSLAKKAFVISGDVFSDYIVTNEVQEIGQLLSPLSFSDIQTVRLLGMNYRKHAIEINTPIPKYPVLFYKPKTAITGPFDSVKVPIIAQEAPGKIDYEVELVIVIGREGRNIPIDKASEYILGYTIGNDVSQRTWQIEKGGSQFSTGKMFDTWAPIGPAIVSTNLIQSPNELDLISKVNGELRQSSNTKDMIFSVFELVSFLSQGTTLRPGDLIFTGTPQGVGMGFKPAKWLKDGDITSFYIENIGRIENKFIFENKERAKI</sequence>
<proteinExistence type="inferred from homology"/>
<dbReference type="InterPro" id="IPR011234">
    <property type="entry name" value="Fumarylacetoacetase-like_C"/>
</dbReference>
<feature type="domain" description="Fumarylacetoacetase-like C-terminal" evidence="3">
    <location>
        <begin position="74"/>
        <end position="280"/>
    </location>
</feature>
<evidence type="ECO:0000313" key="4">
    <source>
        <dbReference type="EMBL" id="ODV96658.1"/>
    </source>
</evidence>
<name>A0A1E4TYB9_PACTA</name>
<dbReference type="FunFam" id="3.90.850.10:FF:000002">
    <property type="entry name" value="2-hydroxyhepta-2,4-diene-1,7-dioate isomerase"/>
    <property type="match status" value="1"/>
</dbReference>
<evidence type="ECO:0000256" key="2">
    <source>
        <dbReference type="ARBA" id="ARBA00022723"/>
    </source>
</evidence>
<dbReference type="STRING" id="669874.A0A1E4TYB9"/>
<dbReference type="GO" id="GO:0046872">
    <property type="term" value="F:metal ion binding"/>
    <property type="evidence" value="ECO:0007669"/>
    <property type="project" value="UniProtKB-KW"/>
</dbReference>
<dbReference type="InterPro" id="IPR036663">
    <property type="entry name" value="Fumarylacetoacetase_C_sf"/>
</dbReference>
<protein>
    <recommendedName>
        <fullName evidence="3">Fumarylacetoacetase-like C-terminal domain-containing protein</fullName>
    </recommendedName>
</protein>
<dbReference type="GO" id="GO:0050163">
    <property type="term" value="F:oxaloacetate tautomerase activity"/>
    <property type="evidence" value="ECO:0007669"/>
    <property type="project" value="UniProtKB-ARBA"/>
</dbReference>
<reference evidence="5" key="1">
    <citation type="submission" date="2016-05" db="EMBL/GenBank/DDBJ databases">
        <title>Comparative genomics of biotechnologically important yeasts.</title>
        <authorList>
            <consortium name="DOE Joint Genome Institute"/>
            <person name="Riley R."/>
            <person name="Haridas S."/>
            <person name="Wolfe K.H."/>
            <person name="Lopes M.R."/>
            <person name="Hittinger C.T."/>
            <person name="Goker M."/>
            <person name="Salamov A."/>
            <person name="Wisecaver J."/>
            <person name="Long T.M."/>
            <person name="Aerts A.L."/>
            <person name="Barry K."/>
            <person name="Choi C."/>
            <person name="Clum A."/>
            <person name="Coughlan A.Y."/>
            <person name="Deshpande S."/>
            <person name="Douglass A.P."/>
            <person name="Hanson S.J."/>
            <person name="Klenk H.-P."/>
            <person name="Labutti K."/>
            <person name="Lapidus A."/>
            <person name="Lindquist E."/>
            <person name="Lipzen A."/>
            <person name="Meier-Kolthoff J.P."/>
            <person name="Ohm R.A."/>
            <person name="Otillar R.P."/>
            <person name="Pangilinan J."/>
            <person name="Peng Y."/>
            <person name="Rokas A."/>
            <person name="Rosa C.A."/>
            <person name="Scheuner C."/>
            <person name="Sibirny A.A."/>
            <person name="Slot J.C."/>
            <person name="Stielow J.B."/>
            <person name="Sun H."/>
            <person name="Kurtzman C.P."/>
            <person name="Blackwell M."/>
            <person name="Grigoriev I.V."/>
            <person name="Jeffries T.W."/>
        </authorList>
    </citation>
    <scope>NUCLEOTIDE SEQUENCE [LARGE SCALE GENOMIC DNA]</scope>
    <source>
        <strain evidence="5">NRRL Y-2460</strain>
    </source>
</reference>
<comment type="similarity">
    <text evidence="1">Belongs to the FAH family.</text>
</comment>
<gene>
    <name evidence="4" type="ORF">PACTADRAFT_1245</name>
</gene>
<dbReference type="Gene3D" id="3.90.850.10">
    <property type="entry name" value="Fumarylacetoacetase-like, C-terminal domain"/>
    <property type="match status" value="1"/>
</dbReference>
<organism evidence="4 5">
    <name type="scientific">Pachysolen tannophilus NRRL Y-2460</name>
    <dbReference type="NCBI Taxonomy" id="669874"/>
    <lineage>
        <taxon>Eukaryota</taxon>
        <taxon>Fungi</taxon>
        <taxon>Dikarya</taxon>
        <taxon>Ascomycota</taxon>
        <taxon>Saccharomycotina</taxon>
        <taxon>Pichiomycetes</taxon>
        <taxon>Pachysolenaceae</taxon>
        <taxon>Pachysolen</taxon>
    </lineage>
</organism>
<dbReference type="AlphaFoldDB" id="A0A1E4TYB9"/>
<evidence type="ECO:0000259" key="3">
    <source>
        <dbReference type="Pfam" id="PF01557"/>
    </source>
</evidence>
<dbReference type="OrthoDB" id="411064at2759"/>
<dbReference type="EMBL" id="KV454012">
    <property type="protein sequence ID" value="ODV96658.1"/>
    <property type="molecule type" value="Genomic_DNA"/>
</dbReference>
<dbReference type="SUPFAM" id="SSF56529">
    <property type="entry name" value="FAH"/>
    <property type="match status" value="1"/>
</dbReference>
<dbReference type="PANTHER" id="PTHR11820:SF112">
    <property type="entry name" value="FUMARYLACETOACETATE HYDROLASE FAMILY PROTEIN (AFU_ORTHOLOGUE AFUA_1G02370)-RELATED"/>
    <property type="match status" value="1"/>
</dbReference>
<dbReference type="Pfam" id="PF01557">
    <property type="entry name" value="FAA_hydrolase"/>
    <property type="match status" value="1"/>
</dbReference>
<dbReference type="GO" id="GO:0006107">
    <property type="term" value="P:oxaloacetate metabolic process"/>
    <property type="evidence" value="ECO:0007669"/>
    <property type="project" value="UniProtKB-ARBA"/>
</dbReference>
<accession>A0A1E4TYB9</accession>
<evidence type="ECO:0000256" key="1">
    <source>
        <dbReference type="ARBA" id="ARBA00010211"/>
    </source>
</evidence>
<evidence type="ECO:0000313" key="5">
    <source>
        <dbReference type="Proteomes" id="UP000094236"/>
    </source>
</evidence>
<keyword evidence="2" id="KW-0479">Metal-binding</keyword>
<dbReference type="PANTHER" id="PTHR11820">
    <property type="entry name" value="ACYLPYRUVASE"/>
    <property type="match status" value="1"/>
</dbReference>
<keyword evidence="5" id="KW-1185">Reference proteome</keyword>